<evidence type="ECO:0000256" key="2">
    <source>
        <dbReference type="ARBA" id="ARBA00022801"/>
    </source>
</evidence>
<dbReference type="GO" id="GO:0005524">
    <property type="term" value="F:ATP binding"/>
    <property type="evidence" value="ECO:0007669"/>
    <property type="project" value="UniProtKB-KW"/>
</dbReference>
<feature type="domain" description="AAA+ ATPase" evidence="4">
    <location>
        <begin position="1"/>
        <end position="151"/>
    </location>
</feature>
<keyword evidence="1" id="KW-0547">Nucleotide-binding</keyword>
<organism evidence="5 6">
    <name type="scientific">Engystomops pustulosus</name>
    <name type="common">Tungara frog</name>
    <name type="synonym">Physalaemus pustulosus</name>
    <dbReference type="NCBI Taxonomy" id="76066"/>
    <lineage>
        <taxon>Eukaryota</taxon>
        <taxon>Metazoa</taxon>
        <taxon>Chordata</taxon>
        <taxon>Craniata</taxon>
        <taxon>Vertebrata</taxon>
        <taxon>Euteleostomi</taxon>
        <taxon>Amphibia</taxon>
        <taxon>Batrachia</taxon>
        <taxon>Anura</taxon>
        <taxon>Neobatrachia</taxon>
        <taxon>Hyloidea</taxon>
        <taxon>Leptodactylidae</taxon>
        <taxon>Leiuperinae</taxon>
        <taxon>Engystomops</taxon>
    </lineage>
</organism>
<keyword evidence="6" id="KW-1185">Reference proteome</keyword>
<comment type="caution">
    <text evidence="5">The sequence shown here is derived from an EMBL/GenBank/DDBJ whole genome shotgun (WGS) entry which is preliminary data.</text>
</comment>
<dbReference type="PANTHER" id="PTHR43146">
    <property type="entry name" value="CANCER-RELATED NUCLEOSIDE-TRIPHOSPHATASE"/>
    <property type="match status" value="1"/>
</dbReference>
<dbReference type="Proteomes" id="UP000824782">
    <property type="component" value="Unassembled WGS sequence"/>
</dbReference>
<dbReference type="InterPro" id="IPR003593">
    <property type="entry name" value="AAA+_ATPase"/>
</dbReference>
<dbReference type="PANTHER" id="PTHR43146:SF1">
    <property type="entry name" value="CANCER-RELATED NUCLEOSIDE-TRIPHOSPHATASE"/>
    <property type="match status" value="1"/>
</dbReference>
<evidence type="ECO:0000313" key="6">
    <source>
        <dbReference type="Proteomes" id="UP000824782"/>
    </source>
</evidence>
<dbReference type="EMBL" id="WNYA01000003">
    <property type="protein sequence ID" value="KAG8583299.1"/>
    <property type="molecule type" value="Genomic_DNA"/>
</dbReference>
<dbReference type="SMART" id="SM00382">
    <property type="entry name" value="AAA"/>
    <property type="match status" value="1"/>
</dbReference>
<name>A0AAV7CE23_ENGPU</name>
<evidence type="ECO:0000256" key="3">
    <source>
        <dbReference type="ARBA" id="ARBA00022840"/>
    </source>
</evidence>
<reference evidence="5" key="1">
    <citation type="thesis" date="2020" institute="ProQuest LLC" country="789 East Eisenhower Parkway, Ann Arbor, MI, USA">
        <title>Comparative Genomics and Chromosome Evolution.</title>
        <authorList>
            <person name="Mudd A.B."/>
        </authorList>
    </citation>
    <scope>NUCLEOTIDE SEQUENCE</scope>
    <source>
        <strain evidence="5">237g6f4</strain>
        <tissue evidence="5">Blood</tissue>
    </source>
</reference>
<keyword evidence="3" id="KW-0067">ATP-binding</keyword>
<dbReference type="AlphaFoldDB" id="A0AAV7CE23"/>
<dbReference type="Gene3D" id="3.40.50.300">
    <property type="entry name" value="P-loop containing nucleotide triphosphate hydrolases"/>
    <property type="match status" value="1"/>
</dbReference>
<evidence type="ECO:0000259" key="4">
    <source>
        <dbReference type="SMART" id="SM00382"/>
    </source>
</evidence>
<proteinExistence type="inferred from homology"/>
<dbReference type="PRINTS" id="PR00830">
    <property type="entry name" value="ENDOLAPTASE"/>
</dbReference>
<evidence type="ECO:0000256" key="1">
    <source>
        <dbReference type="ARBA" id="ARBA00022741"/>
    </source>
</evidence>
<protein>
    <recommendedName>
        <fullName evidence="4">AAA+ ATPase domain-containing protein</fullName>
    </recommendedName>
</protein>
<dbReference type="Pfam" id="PF03266">
    <property type="entry name" value="NTPase_1"/>
    <property type="match status" value="1"/>
</dbReference>
<dbReference type="GO" id="GO:0017111">
    <property type="term" value="F:ribonucleoside triphosphate phosphatase activity"/>
    <property type="evidence" value="ECO:0007669"/>
    <property type="project" value="InterPro"/>
</dbReference>
<dbReference type="InterPro" id="IPR027417">
    <property type="entry name" value="P-loop_NTPase"/>
</dbReference>
<dbReference type="HAMAP" id="MF_00796">
    <property type="entry name" value="NTPase_1"/>
    <property type="match status" value="1"/>
</dbReference>
<sequence>MHCHVFLTGPPGSGKTTLIQKVCDVLASSRLPADGFYTEEVRQGCRRVGFDVVTLSGNRGELARIGDYFSSKKPVHRVGQYVVDISSFEQLVLPLMDRFKSTIKTINRPVCVIDEIGKMELLSQPFVLAVNKILDNPSVVVFGTLPVSRGKFLPIVEEIKHRQDVKLFNITKDNRNDILQEIVSSIQNCCTDKSK</sequence>
<evidence type="ECO:0000313" key="5">
    <source>
        <dbReference type="EMBL" id="KAG8583299.1"/>
    </source>
</evidence>
<dbReference type="SUPFAM" id="SSF52540">
    <property type="entry name" value="P-loop containing nucleoside triphosphate hydrolases"/>
    <property type="match status" value="1"/>
</dbReference>
<keyword evidence="2" id="KW-0378">Hydrolase</keyword>
<dbReference type="InterPro" id="IPR004948">
    <property type="entry name" value="Nuc-triphosphatase_THEP1"/>
</dbReference>
<accession>A0AAV7CE23</accession>
<gene>
    <name evidence="5" type="ORF">GDO81_008361</name>
</gene>